<feature type="region of interest" description="Disordered" evidence="1">
    <location>
        <begin position="1"/>
        <end position="31"/>
    </location>
</feature>
<evidence type="ECO:0000313" key="3">
    <source>
        <dbReference type="Proteomes" id="UP000198521"/>
    </source>
</evidence>
<dbReference type="AlphaFoldDB" id="A0A1H7PFM0"/>
<protein>
    <submittedName>
        <fullName evidence="2">Uncharacterized protein</fullName>
    </submittedName>
</protein>
<evidence type="ECO:0000256" key="1">
    <source>
        <dbReference type="SAM" id="MobiDB-lite"/>
    </source>
</evidence>
<accession>A0A1H7PFM0</accession>
<organism evidence="2 3">
    <name type="scientific">Aquimarina amphilecti</name>
    <dbReference type="NCBI Taxonomy" id="1038014"/>
    <lineage>
        <taxon>Bacteria</taxon>
        <taxon>Pseudomonadati</taxon>
        <taxon>Bacteroidota</taxon>
        <taxon>Flavobacteriia</taxon>
        <taxon>Flavobacteriales</taxon>
        <taxon>Flavobacteriaceae</taxon>
        <taxon>Aquimarina</taxon>
    </lineage>
</organism>
<reference evidence="3" key="1">
    <citation type="submission" date="2016-10" db="EMBL/GenBank/DDBJ databases">
        <authorList>
            <person name="Varghese N."/>
            <person name="Submissions S."/>
        </authorList>
    </citation>
    <scope>NUCLEOTIDE SEQUENCE [LARGE SCALE GENOMIC DNA]</scope>
    <source>
        <strain evidence="3">DSM 25232 / NCIMB 14723 / 92V</strain>
    </source>
</reference>
<dbReference type="RefSeq" id="WP_091408212.1">
    <property type="nucleotide sequence ID" value="NZ_FOAB01000004.1"/>
</dbReference>
<dbReference type="Proteomes" id="UP000198521">
    <property type="component" value="Unassembled WGS sequence"/>
</dbReference>
<feature type="compositionally biased region" description="Gly residues" evidence="1">
    <location>
        <begin position="22"/>
        <end position="31"/>
    </location>
</feature>
<sequence>MLKKILNLKGAQQLNRKEQKGISGGGRPGSGGGGCCNPALSCCTTTDLVNNPECGATYIPGCYFHPANPNTPSYPYYNCCI</sequence>
<proteinExistence type="predicted"/>
<evidence type="ECO:0000313" key="2">
    <source>
        <dbReference type="EMBL" id="SEL33847.1"/>
    </source>
</evidence>
<name>A0A1H7PFM0_AQUAM</name>
<gene>
    <name evidence="2" type="ORF">SAMN04487910_2179</name>
</gene>
<dbReference type="OrthoDB" id="1163533at2"/>
<dbReference type="EMBL" id="FOAB01000004">
    <property type="protein sequence ID" value="SEL33847.1"/>
    <property type="molecule type" value="Genomic_DNA"/>
</dbReference>
<keyword evidence="3" id="KW-1185">Reference proteome</keyword>